<comment type="pathway">
    <text evidence="1">Cofactor biosynthesis; adenosylcobalamin biosynthesis; adenosylcobalamin from cob(II)yrinate a,c-diamide: step 2/7.</text>
</comment>
<sequence length="167" mass="18065">MILVYTGDGKGKTSACVGQAVRAMGQGLSVAFGQFMKRDGQAGEQAMLAKLLDGRFFAGGLGFLRNDADRPAHREAALSVVAWAQVQLEQVDMLVLDETLYALSAGILEQQELEQIMALARASNRHLVLSGRNAPHWLVESADLVTSMTEIKHPWRTGVKAAPGIEF</sequence>
<organism evidence="10 11">
    <name type="scientific">Desulfovibrio desulfuricans</name>
    <dbReference type="NCBI Taxonomy" id="876"/>
    <lineage>
        <taxon>Bacteria</taxon>
        <taxon>Pseudomonadati</taxon>
        <taxon>Thermodesulfobacteriota</taxon>
        <taxon>Desulfovibrionia</taxon>
        <taxon>Desulfovibrionales</taxon>
        <taxon>Desulfovibrionaceae</taxon>
        <taxon>Desulfovibrio</taxon>
    </lineage>
</organism>
<gene>
    <name evidence="10" type="ORF">DDIC_11060</name>
</gene>
<dbReference type="AlphaFoldDB" id="A0A4V1CXJ1"/>
<evidence type="ECO:0000256" key="8">
    <source>
        <dbReference type="ARBA" id="ARBA00048555"/>
    </source>
</evidence>
<dbReference type="OrthoDB" id="9810309at2"/>
<evidence type="ECO:0000256" key="5">
    <source>
        <dbReference type="ARBA" id="ARBA00031529"/>
    </source>
</evidence>
<keyword evidence="10" id="KW-0808">Transferase</keyword>
<reference evidence="10 11" key="1">
    <citation type="submission" date="2019-02" db="EMBL/GenBank/DDBJ databases">
        <title>Complete Genome Sequence of Desulfovibrio desulfuricans IC1, a Sulfonate Utilizing Anaerobe.</title>
        <authorList>
            <person name="Day L.A."/>
            <person name="De Leon K.B."/>
            <person name="Wall J.D."/>
        </authorList>
    </citation>
    <scope>NUCLEOTIDE SEQUENCE [LARGE SCALE GENOMIC DNA]</scope>
    <source>
        <strain evidence="10 11">IC1</strain>
    </source>
</reference>
<dbReference type="EC" id="2.5.1.17" evidence="3"/>
<evidence type="ECO:0000313" key="11">
    <source>
        <dbReference type="Proteomes" id="UP000297065"/>
    </source>
</evidence>
<evidence type="ECO:0000313" key="10">
    <source>
        <dbReference type="EMBL" id="QCC86400.1"/>
    </source>
</evidence>
<dbReference type="InterPro" id="IPR003724">
    <property type="entry name" value="CblAdoTrfase_CobA"/>
</dbReference>
<evidence type="ECO:0000256" key="1">
    <source>
        <dbReference type="ARBA" id="ARBA00005121"/>
    </source>
</evidence>
<dbReference type="Gene3D" id="3.40.50.300">
    <property type="entry name" value="P-loop containing nucleotide triphosphate hydrolases"/>
    <property type="match status" value="1"/>
</dbReference>
<dbReference type="Pfam" id="PF02572">
    <property type="entry name" value="CobA_CobO_BtuR"/>
    <property type="match status" value="1"/>
</dbReference>
<comment type="similarity">
    <text evidence="2">Belongs to the Cob(I)alamin adenosyltransferase family.</text>
</comment>
<comment type="catalytic activity">
    <reaction evidence="9">
        <text>2 cob(II)alamin + reduced [electron-transfer flavoprotein] + 2 ATP = 2 adenosylcob(III)alamin + 2 triphosphate + oxidized [electron-transfer flavoprotein] + 3 H(+)</text>
        <dbReference type="Rhea" id="RHEA:28671"/>
        <dbReference type="Rhea" id="RHEA-COMP:10685"/>
        <dbReference type="Rhea" id="RHEA-COMP:10686"/>
        <dbReference type="ChEBI" id="CHEBI:15378"/>
        <dbReference type="ChEBI" id="CHEBI:16304"/>
        <dbReference type="ChEBI" id="CHEBI:18036"/>
        <dbReference type="ChEBI" id="CHEBI:18408"/>
        <dbReference type="ChEBI" id="CHEBI:30616"/>
        <dbReference type="ChEBI" id="CHEBI:57692"/>
        <dbReference type="ChEBI" id="CHEBI:58307"/>
        <dbReference type="EC" id="2.5.1.17"/>
    </reaction>
</comment>
<proteinExistence type="inferred from homology"/>
<evidence type="ECO:0000256" key="6">
    <source>
        <dbReference type="ARBA" id="ARBA00033334"/>
    </source>
</evidence>
<evidence type="ECO:0000256" key="3">
    <source>
        <dbReference type="ARBA" id="ARBA00012454"/>
    </source>
</evidence>
<evidence type="ECO:0000256" key="7">
    <source>
        <dbReference type="ARBA" id="ARBA00033354"/>
    </source>
</evidence>
<comment type="function">
    <text evidence="4">Required for both de novo synthesis of the corrin ring for the assimilation of exogenous corrinoids. Participates in the adenosylation of a variety of incomplete and complete corrinoids.</text>
</comment>
<dbReference type="InterPro" id="IPR027417">
    <property type="entry name" value="P-loop_NTPase"/>
</dbReference>
<evidence type="ECO:0000256" key="4">
    <source>
        <dbReference type="ARBA" id="ARBA00024929"/>
    </source>
</evidence>
<dbReference type="Proteomes" id="UP000297065">
    <property type="component" value="Chromosome"/>
</dbReference>
<dbReference type="RefSeq" id="WP_136400489.1">
    <property type="nucleotide sequence ID" value="NZ_CP036295.1"/>
</dbReference>
<dbReference type="GO" id="GO:0005524">
    <property type="term" value="F:ATP binding"/>
    <property type="evidence" value="ECO:0007669"/>
    <property type="project" value="InterPro"/>
</dbReference>
<dbReference type="GO" id="GO:0008817">
    <property type="term" value="F:corrinoid adenosyltransferase activity"/>
    <property type="evidence" value="ECO:0007669"/>
    <property type="project" value="UniProtKB-EC"/>
</dbReference>
<evidence type="ECO:0000256" key="9">
    <source>
        <dbReference type="ARBA" id="ARBA00048692"/>
    </source>
</evidence>
<accession>A0A4V1CXJ1</accession>
<dbReference type="PANTHER" id="PTHR46638:SF1">
    <property type="entry name" value="CORRINOID ADENOSYLTRANSFERASE"/>
    <property type="match status" value="1"/>
</dbReference>
<dbReference type="UniPathway" id="UPA00148">
    <property type="reaction ID" value="UER00233"/>
</dbReference>
<dbReference type="SUPFAM" id="SSF52540">
    <property type="entry name" value="P-loop containing nucleoside triphosphate hydrolases"/>
    <property type="match status" value="1"/>
</dbReference>
<protein>
    <recommendedName>
        <fullName evidence="3">corrinoid adenosyltransferase</fullName>
        <ecNumber evidence="3">2.5.1.17</ecNumber>
    </recommendedName>
    <alternativeName>
        <fullName evidence="5">Cob(II)alamin adenosyltransferase</fullName>
    </alternativeName>
    <alternativeName>
        <fullName evidence="7">Cob(II)yrinic acid a,c-diamide adenosyltransferase</fullName>
    </alternativeName>
    <alternativeName>
        <fullName evidence="6">Cobinamide/cobalamin adenosyltransferase</fullName>
    </alternativeName>
</protein>
<comment type="catalytic activity">
    <reaction evidence="8">
        <text>2 cob(II)yrinate a,c diamide + reduced [electron-transfer flavoprotein] + 2 ATP = 2 adenosylcob(III)yrinate a,c-diamide + 2 triphosphate + oxidized [electron-transfer flavoprotein] + 3 H(+)</text>
        <dbReference type="Rhea" id="RHEA:11528"/>
        <dbReference type="Rhea" id="RHEA-COMP:10685"/>
        <dbReference type="Rhea" id="RHEA-COMP:10686"/>
        <dbReference type="ChEBI" id="CHEBI:15378"/>
        <dbReference type="ChEBI" id="CHEBI:18036"/>
        <dbReference type="ChEBI" id="CHEBI:30616"/>
        <dbReference type="ChEBI" id="CHEBI:57692"/>
        <dbReference type="ChEBI" id="CHEBI:58307"/>
        <dbReference type="ChEBI" id="CHEBI:58503"/>
        <dbReference type="ChEBI" id="CHEBI:58537"/>
        <dbReference type="EC" id="2.5.1.17"/>
    </reaction>
</comment>
<evidence type="ECO:0000256" key="2">
    <source>
        <dbReference type="ARBA" id="ARBA00007487"/>
    </source>
</evidence>
<dbReference type="PANTHER" id="PTHR46638">
    <property type="entry name" value="CORRINOID ADENOSYLTRANSFERASE"/>
    <property type="match status" value="1"/>
</dbReference>
<name>A0A4V1CXJ1_DESDE</name>
<dbReference type="GO" id="GO:0009236">
    <property type="term" value="P:cobalamin biosynthetic process"/>
    <property type="evidence" value="ECO:0007669"/>
    <property type="project" value="UniProtKB-UniPathway"/>
</dbReference>
<dbReference type="PIRSF" id="PIRSF015617">
    <property type="entry name" value="Adensltrnsf_CobA"/>
    <property type="match status" value="1"/>
</dbReference>
<dbReference type="EMBL" id="CP036295">
    <property type="protein sequence ID" value="QCC86400.1"/>
    <property type="molecule type" value="Genomic_DNA"/>
</dbReference>